<evidence type="ECO:0000313" key="3">
    <source>
        <dbReference type="Proteomes" id="UP000766486"/>
    </source>
</evidence>
<dbReference type="Proteomes" id="UP000766486">
    <property type="component" value="Unassembled WGS sequence"/>
</dbReference>
<reference evidence="2 3" key="1">
    <citation type="submission" date="2019-06" db="EMBL/GenBank/DDBJ databases">
        <authorList>
            <person name="Broberg M."/>
        </authorList>
    </citation>
    <scope>NUCLEOTIDE SEQUENCE [LARGE SCALE GENOMIC DNA]</scope>
</reference>
<protein>
    <submittedName>
        <fullName evidence="2">Uncharacterized protein</fullName>
    </submittedName>
</protein>
<gene>
    <name evidence="2" type="ORF">CLO192961_LOCUS318762</name>
</gene>
<feature type="compositionally biased region" description="Polar residues" evidence="1">
    <location>
        <begin position="83"/>
        <end position="93"/>
    </location>
</feature>
<keyword evidence="3" id="KW-1185">Reference proteome</keyword>
<feature type="region of interest" description="Disordered" evidence="1">
    <location>
        <begin position="74"/>
        <end position="93"/>
    </location>
</feature>
<evidence type="ECO:0000256" key="1">
    <source>
        <dbReference type="SAM" id="MobiDB-lite"/>
    </source>
</evidence>
<comment type="caution">
    <text evidence="2">The sequence shown here is derived from an EMBL/GenBank/DDBJ whole genome shotgun (WGS) entry which is preliminary data.</text>
</comment>
<evidence type="ECO:0000313" key="2">
    <source>
        <dbReference type="EMBL" id="VUC31999.1"/>
    </source>
</evidence>
<organism evidence="2 3">
    <name type="scientific">Bionectria ochroleuca</name>
    <name type="common">Gliocladium roseum</name>
    <dbReference type="NCBI Taxonomy" id="29856"/>
    <lineage>
        <taxon>Eukaryota</taxon>
        <taxon>Fungi</taxon>
        <taxon>Dikarya</taxon>
        <taxon>Ascomycota</taxon>
        <taxon>Pezizomycotina</taxon>
        <taxon>Sordariomycetes</taxon>
        <taxon>Hypocreomycetidae</taxon>
        <taxon>Hypocreales</taxon>
        <taxon>Bionectriaceae</taxon>
        <taxon>Clonostachys</taxon>
    </lineage>
</organism>
<dbReference type="EMBL" id="CABFNS010000838">
    <property type="protein sequence ID" value="VUC31999.1"/>
    <property type="molecule type" value="Genomic_DNA"/>
</dbReference>
<proteinExistence type="predicted"/>
<sequence>MSNAFENALRIAEADDVQIVVRRIDDKLGNLFILSNKSFGRNSPKTPKERKLRWTGNFAEFCTEWLSENINTIPDHFNESSKEQPSPCTRTEI</sequence>
<name>A0ABY6UPS1_BIOOC</name>
<accession>A0ABY6UPS1</accession>